<name>A0A377J0P2_9PAST</name>
<protein>
    <submittedName>
        <fullName evidence="1">Replication regulatory protein RepB</fullName>
    </submittedName>
</protein>
<dbReference type="EMBL" id="UGHS01000004">
    <property type="protein sequence ID" value="STO93327.1"/>
    <property type="molecule type" value="Genomic_DNA"/>
</dbReference>
<gene>
    <name evidence="1" type="ORF">NCTC13335_01196</name>
</gene>
<organism evidence="1 2">
    <name type="scientific">Haemophilus pittmaniae</name>
    <dbReference type="NCBI Taxonomy" id="249188"/>
    <lineage>
        <taxon>Bacteria</taxon>
        <taxon>Pseudomonadati</taxon>
        <taxon>Pseudomonadota</taxon>
        <taxon>Gammaproteobacteria</taxon>
        <taxon>Pasteurellales</taxon>
        <taxon>Pasteurellaceae</taxon>
        <taxon>Haemophilus</taxon>
    </lineage>
</organism>
<dbReference type="Proteomes" id="UP000255264">
    <property type="component" value="Unassembled WGS sequence"/>
</dbReference>
<dbReference type="AlphaFoldDB" id="A0A377J0P2"/>
<evidence type="ECO:0000313" key="1">
    <source>
        <dbReference type="EMBL" id="STO93327.1"/>
    </source>
</evidence>
<sequence length="65" mass="7663">MSYSKLSNTRKKTISVNANKYTKDNYRQILLRLKPDVADMFDSICEKEKLSRAEMLKKLLETYSI</sequence>
<evidence type="ECO:0000313" key="2">
    <source>
        <dbReference type="Proteomes" id="UP000255264"/>
    </source>
</evidence>
<reference evidence="1 2" key="1">
    <citation type="submission" date="2018-06" db="EMBL/GenBank/DDBJ databases">
        <authorList>
            <consortium name="Pathogen Informatics"/>
            <person name="Doyle S."/>
        </authorList>
    </citation>
    <scope>NUCLEOTIDE SEQUENCE [LARGE SCALE GENOMIC DNA]</scope>
    <source>
        <strain evidence="1 2">NCTC13335</strain>
    </source>
</reference>
<keyword evidence="2" id="KW-1185">Reference proteome</keyword>
<proteinExistence type="predicted"/>
<accession>A0A377J0P2</accession>